<proteinExistence type="predicted"/>
<name>A0A9W6R2V1_9PSEU</name>
<sequence>MRTNQSPCRFCDRPPRPGQYRAPGPRGPICVDCLEAGLQLVHDGQARVSLGGTHLALAASPGEQACEFCGRSERRSFLGLRRALARMSCPQRGSVICADCLDRGGDLLNRVARERTK</sequence>
<accession>A0A9W6R2V1</accession>
<reference evidence="1" key="1">
    <citation type="submission" date="2023-03" db="EMBL/GenBank/DDBJ databases">
        <title>Amycolatopsis taiwanensis NBRC 103393.</title>
        <authorList>
            <person name="Ichikawa N."/>
            <person name="Sato H."/>
            <person name="Tonouchi N."/>
        </authorList>
    </citation>
    <scope>NUCLEOTIDE SEQUENCE</scope>
    <source>
        <strain evidence="1">NBRC 103393</strain>
    </source>
</reference>
<dbReference type="EMBL" id="BSTI01000006">
    <property type="protein sequence ID" value="GLY66567.1"/>
    <property type="molecule type" value="Genomic_DNA"/>
</dbReference>
<protein>
    <recommendedName>
        <fullName evidence="3">ClpX-type ZB domain-containing protein</fullName>
    </recommendedName>
</protein>
<comment type="caution">
    <text evidence="1">The sequence shown here is derived from an EMBL/GenBank/DDBJ whole genome shotgun (WGS) entry which is preliminary data.</text>
</comment>
<evidence type="ECO:0008006" key="3">
    <source>
        <dbReference type="Google" id="ProtNLM"/>
    </source>
</evidence>
<dbReference type="AlphaFoldDB" id="A0A9W6R2V1"/>
<dbReference type="RefSeq" id="WP_285487324.1">
    <property type="nucleotide sequence ID" value="NZ_BSTI01000006.1"/>
</dbReference>
<evidence type="ECO:0000313" key="1">
    <source>
        <dbReference type="EMBL" id="GLY66567.1"/>
    </source>
</evidence>
<gene>
    <name evidence="1" type="ORF">Atai01_31860</name>
</gene>
<dbReference type="Proteomes" id="UP001165136">
    <property type="component" value="Unassembled WGS sequence"/>
</dbReference>
<evidence type="ECO:0000313" key="2">
    <source>
        <dbReference type="Proteomes" id="UP001165136"/>
    </source>
</evidence>
<organism evidence="1 2">
    <name type="scientific">Amycolatopsis taiwanensis</name>
    <dbReference type="NCBI Taxonomy" id="342230"/>
    <lineage>
        <taxon>Bacteria</taxon>
        <taxon>Bacillati</taxon>
        <taxon>Actinomycetota</taxon>
        <taxon>Actinomycetes</taxon>
        <taxon>Pseudonocardiales</taxon>
        <taxon>Pseudonocardiaceae</taxon>
        <taxon>Amycolatopsis</taxon>
    </lineage>
</organism>
<keyword evidence="2" id="KW-1185">Reference proteome</keyword>